<organism evidence="3 4">
    <name type="scientific">Actinacidiphila cocklensis</name>
    <dbReference type="NCBI Taxonomy" id="887465"/>
    <lineage>
        <taxon>Bacteria</taxon>
        <taxon>Bacillati</taxon>
        <taxon>Actinomycetota</taxon>
        <taxon>Actinomycetes</taxon>
        <taxon>Kitasatosporales</taxon>
        <taxon>Streptomycetaceae</taxon>
        <taxon>Actinacidiphila</taxon>
    </lineage>
</organism>
<dbReference type="Proteomes" id="UP001152519">
    <property type="component" value="Unassembled WGS sequence"/>
</dbReference>
<dbReference type="SMART" id="SM00530">
    <property type="entry name" value="HTH_XRE"/>
    <property type="match status" value="1"/>
</dbReference>
<keyword evidence="1" id="KW-1133">Transmembrane helix</keyword>
<accession>A0A9W4E1G7</accession>
<reference evidence="3" key="1">
    <citation type="submission" date="2021-05" db="EMBL/GenBank/DDBJ databases">
        <authorList>
            <person name="Arsene-Ploetze F."/>
        </authorList>
    </citation>
    <scope>NUCLEOTIDE SEQUENCE</scope>
    <source>
        <strain evidence="3">DSM 42138</strain>
    </source>
</reference>
<gene>
    <name evidence="3" type="ORF">SCOCK_60034</name>
</gene>
<evidence type="ECO:0000313" key="4">
    <source>
        <dbReference type="Proteomes" id="UP001152519"/>
    </source>
</evidence>
<feature type="domain" description="HTH cro/C1-type" evidence="2">
    <location>
        <begin position="11"/>
        <end position="67"/>
    </location>
</feature>
<dbReference type="RefSeq" id="WP_251498211.1">
    <property type="nucleotide sequence ID" value="NZ_CAJSLV010000092.1"/>
</dbReference>
<name>A0A9W4E1G7_9ACTN</name>
<dbReference type="CDD" id="cd00093">
    <property type="entry name" value="HTH_XRE"/>
    <property type="match status" value="1"/>
</dbReference>
<sequence length="373" mass="38998">MATGIEDFAAQLRELKERSGHSYGMLATRLHVSTSTLHRYCNGAAVPGDYAPAERFARLCGATAEELVALHRRWLLADAAKRVPSLPAPVAPAPIPVPAAEPDVPATPRVRRRRRGAVAVAVAAAAAALAVVAAPALHSRLAADAPAATLPHPTPTPTAKAAAAPQAPAPVSVSVLSDNWDTQCDQWFLLAQQPGKVPPPPSLEETNGWAAALGGTPAGNLRLEVTAQGSPGRPVVLHGLYVKELSSRPAPAGIGYTTGSGCGGVLTPAYFDVDLDAAAPRATSVDGFAGNDQPPVVADFPFQVSGSESQVLDVAGHTVDRDVSWYLEILWSCGDRHGTLRVDDHGRPFRTVGLKGDPGYFYNGRAWEPTDVP</sequence>
<evidence type="ECO:0000313" key="3">
    <source>
        <dbReference type="EMBL" id="CAG6397701.1"/>
    </source>
</evidence>
<dbReference type="Pfam" id="PF13560">
    <property type="entry name" value="HTH_31"/>
    <property type="match status" value="1"/>
</dbReference>
<dbReference type="AlphaFoldDB" id="A0A9W4E1G7"/>
<proteinExistence type="predicted"/>
<protein>
    <submittedName>
        <fullName evidence="3">Helix-turn-helix domain-containing protein</fullName>
    </submittedName>
</protein>
<keyword evidence="1" id="KW-0472">Membrane</keyword>
<dbReference type="InterPro" id="IPR001387">
    <property type="entry name" value="Cro/C1-type_HTH"/>
</dbReference>
<dbReference type="EMBL" id="CAJSLV010000092">
    <property type="protein sequence ID" value="CAG6397701.1"/>
    <property type="molecule type" value="Genomic_DNA"/>
</dbReference>
<comment type="caution">
    <text evidence="3">The sequence shown here is derived from an EMBL/GenBank/DDBJ whole genome shotgun (WGS) entry which is preliminary data.</text>
</comment>
<keyword evidence="4" id="KW-1185">Reference proteome</keyword>
<dbReference type="SUPFAM" id="SSF47413">
    <property type="entry name" value="lambda repressor-like DNA-binding domains"/>
    <property type="match status" value="1"/>
</dbReference>
<keyword evidence="1" id="KW-0812">Transmembrane</keyword>
<dbReference type="InterPro" id="IPR010982">
    <property type="entry name" value="Lambda_DNA-bd_dom_sf"/>
</dbReference>
<evidence type="ECO:0000256" key="1">
    <source>
        <dbReference type="SAM" id="Phobius"/>
    </source>
</evidence>
<feature type="transmembrane region" description="Helical" evidence="1">
    <location>
        <begin position="117"/>
        <end position="137"/>
    </location>
</feature>
<evidence type="ECO:0000259" key="2">
    <source>
        <dbReference type="SMART" id="SM00530"/>
    </source>
</evidence>
<dbReference type="GO" id="GO:0003677">
    <property type="term" value="F:DNA binding"/>
    <property type="evidence" value="ECO:0007669"/>
    <property type="project" value="InterPro"/>
</dbReference>
<dbReference type="Gene3D" id="1.10.260.40">
    <property type="entry name" value="lambda repressor-like DNA-binding domains"/>
    <property type="match status" value="1"/>
</dbReference>